<gene>
    <name evidence="1" type="ORF">OG308_05675</name>
</gene>
<name>A0ABZ1NC65_9NOCA</name>
<dbReference type="Proteomes" id="UP001621418">
    <property type="component" value="Chromosome"/>
</dbReference>
<sequence length="77" mass="7996">MPEMSPFIVIHDGSGSDGRNPRTFGESFDVVYLPMVGVVAVTVGEGSVFLDPAHTAVLIDKLTAALDSYAATLTAVA</sequence>
<protein>
    <submittedName>
        <fullName evidence="1">Uncharacterized protein</fullName>
    </submittedName>
</protein>
<evidence type="ECO:0000313" key="2">
    <source>
        <dbReference type="Proteomes" id="UP001621418"/>
    </source>
</evidence>
<dbReference type="EMBL" id="CP109527">
    <property type="protein sequence ID" value="WTY37352.1"/>
    <property type="molecule type" value="Genomic_DNA"/>
</dbReference>
<evidence type="ECO:0000313" key="1">
    <source>
        <dbReference type="EMBL" id="WTY37352.1"/>
    </source>
</evidence>
<keyword evidence="2" id="KW-1185">Reference proteome</keyword>
<organism evidence="1 2">
    <name type="scientific">Nocardia salmonicida</name>
    <dbReference type="NCBI Taxonomy" id="53431"/>
    <lineage>
        <taxon>Bacteria</taxon>
        <taxon>Bacillati</taxon>
        <taxon>Actinomycetota</taxon>
        <taxon>Actinomycetes</taxon>
        <taxon>Mycobacteriales</taxon>
        <taxon>Nocardiaceae</taxon>
        <taxon>Nocardia</taxon>
    </lineage>
</organism>
<proteinExistence type="predicted"/>
<accession>A0ABZ1NC65</accession>
<reference evidence="1 2" key="1">
    <citation type="submission" date="2022-10" db="EMBL/GenBank/DDBJ databases">
        <title>The complete genomes of actinobacterial strains from the NBC collection.</title>
        <authorList>
            <person name="Joergensen T.S."/>
            <person name="Alvarez Arevalo M."/>
            <person name="Sterndorff E.B."/>
            <person name="Faurdal D."/>
            <person name="Vuksanovic O."/>
            <person name="Mourched A.-S."/>
            <person name="Charusanti P."/>
            <person name="Shaw S."/>
            <person name="Blin K."/>
            <person name="Weber T."/>
        </authorList>
    </citation>
    <scope>NUCLEOTIDE SEQUENCE [LARGE SCALE GENOMIC DNA]</scope>
    <source>
        <strain evidence="1 2">NBC_01413</strain>
    </source>
</reference>
<dbReference type="RefSeq" id="WP_405149377.1">
    <property type="nucleotide sequence ID" value="NZ_CP109527.1"/>
</dbReference>